<dbReference type="Proteomes" id="UP000004550">
    <property type="component" value="Chromosome"/>
</dbReference>
<name>A0A1L5BPH4_SPHIB</name>
<feature type="domain" description="TNase-like" evidence="1">
    <location>
        <begin position="29"/>
        <end position="108"/>
    </location>
</feature>
<dbReference type="KEGG" id="sinb:SIDU_09170"/>
<proteinExistence type="predicted"/>
<dbReference type="Gene3D" id="2.40.50.90">
    <property type="match status" value="1"/>
</dbReference>
<sequence length="125" mass="13788">MQGMIAAMFLASALTVVDGSMLRVNGEPIRLLGIEAPDIADRCRKRKACARDSSRQSRESLKHALRDPITIVPVARDADGRTVAIVYAGGLNMSCEQLRKGMAVYKPAWDLGRRLAKECRFATKR</sequence>
<accession>A0A1L5BPH4</accession>
<evidence type="ECO:0000313" key="3">
    <source>
        <dbReference type="Proteomes" id="UP000004550"/>
    </source>
</evidence>
<reference evidence="2 3" key="1">
    <citation type="journal article" date="2012" name="J. Bacteriol.">
        <title>Genome sequence of Sphingobium indicum B90A, a hexachlorocyclohexane-degrading bacterium.</title>
        <authorList>
            <person name="Anand S."/>
            <person name="Sangwan N."/>
            <person name="Lata P."/>
            <person name="Kaur J."/>
            <person name="Dua A."/>
            <person name="Singh A.K."/>
            <person name="Verma M."/>
            <person name="Kaur J."/>
            <person name="Khurana J.P."/>
            <person name="Khurana P."/>
            <person name="Mathur S."/>
            <person name="Lal R."/>
        </authorList>
    </citation>
    <scope>NUCLEOTIDE SEQUENCE [LARGE SCALE GENOMIC DNA]</scope>
    <source>
        <strain evidence="3">DSM 16412 / CCM 7286 / MTCC 6364 / B90A</strain>
    </source>
</reference>
<dbReference type="InterPro" id="IPR016071">
    <property type="entry name" value="Staphylococal_nuclease_OB-fold"/>
</dbReference>
<evidence type="ECO:0000313" key="2">
    <source>
        <dbReference type="EMBL" id="APL94662.1"/>
    </source>
</evidence>
<dbReference type="Pfam" id="PF00565">
    <property type="entry name" value="SNase"/>
    <property type="match status" value="1"/>
</dbReference>
<organism evidence="2 3">
    <name type="scientific">Sphingobium indicum (strain DSM 16412 / CCM 7286 / MTCC 6364 / B90A)</name>
    <dbReference type="NCBI Taxonomy" id="861109"/>
    <lineage>
        <taxon>Bacteria</taxon>
        <taxon>Pseudomonadati</taxon>
        <taxon>Pseudomonadota</taxon>
        <taxon>Alphaproteobacteria</taxon>
        <taxon>Sphingomonadales</taxon>
        <taxon>Sphingomonadaceae</taxon>
        <taxon>Sphingobium</taxon>
    </lineage>
</organism>
<dbReference type="InterPro" id="IPR035437">
    <property type="entry name" value="SNase_OB-fold_sf"/>
</dbReference>
<dbReference type="AlphaFoldDB" id="A0A1L5BPH4"/>
<evidence type="ECO:0000259" key="1">
    <source>
        <dbReference type="Pfam" id="PF00565"/>
    </source>
</evidence>
<dbReference type="EMBL" id="CP013070">
    <property type="protein sequence ID" value="APL94662.1"/>
    <property type="molecule type" value="Genomic_DNA"/>
</dbReference>
<gene>
    <name evidence="2" type="ORF">SIDU_09170</name>
</gene>
<dbReference type="SUPFAM" id="SSF50199">
    <property type="entry name" value="Staphylococcal nuclease"/>
    <property type="match status" value="1"/>
</dbReference>
<protein>
    <submittedName>
        <fullName evidence="2">Nuclease</fullName>
    </submittedName>
</protein>